<evidence type="ECO:0000259" key="16">
    <source>
        <dbReference type="Pfam" id="PF22614"/>
    </source>
</evidence>
<dbReference type="GO" id="GO:0005267">
    <property type="term" value="F:potassium channel activity"/>
    <property type="evidence" value="ECO:0007669"/>
    <property type="project" value="UniProtKB-KW"/>
</dbReference>
<evidence type="ECO:0000256" key="13">
    <source>
        <dbReference type="SAM" id="Phobius"/>
    </source>
</evidence>
<feature type="compositionally biased region" description="Gly residues" evidence="12">
    <location>
        <begin position="2530"/>
        <end position="2546"/>
    </location>
</feature>
<feature type="region of interest" description="Disordered" evidence="12">
    <location>
        <begin position="2464"/>
        <end position="2509"/>
    </location>
</feature>
<feature type="region of interest" description="Disordered" evidence="12">
    <location>
        <begin position="263"/>
        <end position="482"/>
    </location>
</feature>
<evidence type="ECO:0000256" key="3">
    <source>
        <dbReference type="ARBA" id="ARBA00022538"/>
    </source>
</evidence>
<feature type="compositionally biased region" description="Basic and acidic residues" evidence="12">
    <location>
        <begin position="536"/>
        <end position="548"/>
    </location>
</feature>
<comment type="caution">
    <text evidence="17">The sequence shown here is derived from an EMBL/GenBank/DDBJ whole genome shotgun (WGS) entry which is preliminary data.</text>
</comment>
<feature type="transmembrane region" description="Helical" evidence="13">
    <location>
        <begin position="213"/>
        <end position="234"/>
    </location>
</feature>
<dbReference type="OrthoDB" id="433309at2759"/>
<evidence type="ECO:0000256" key="11">
    <source>
        <dbReference type="ARBA" id="ARBA00034430"/>
    </source>
</evidence>
<keyword evidence="8" id="KW-0406">Ion transport</keyword>
<protein>
    <submittedName>
        <fullName evidence="17">Ion channel protein</fullName>
    </submittedName>
</protein>
<evidence type="ECO:0000256" key="6">
    <source>
        <dbReference type="ARBA" id="ARBA00022958"/>
    </source>
</evidence>
<feature type="compositionally biased region" description="Polar residues" evidence="12">
    <location>
        <begin position="2636"/>
        <end position="2651"/>
    </location>
</feature>
<feature type="compositionally biased region" description="Gly residues" evidence="12">
    <location>
        <begin position="2719"/>
        <end position="2737"/>
    </location>
</feature>
<dbReference type="Pfam" id="PF22614">
    <property type="entry name" value="Slo-like_RCK"/>
    <property type="match status" value="1"/>
</dbReference>
<keyword evidence="5" id="KW-0631">Potassium channel</keyword>
<dbReference type="Gene3D" id="1.10.287.70">
    <property type="match status" value="1"/>
</dbReference>
<dbReference type="Pfam" id="PF03493">
    <property type="entry name" value="BK_channel_a"/>
    <property type="match status" value="1"/>
</dbReference>
<feature type="region of interest" description="Disordered" evidence="12">
    <location>
        <begin position="2216"/>
        <end position="2243"/>
    </location>
</feature>
<feature type="domain" description="RCK N-terminal" evidence="16">
    <location>
        <begin position="1881"/>
        <end position="1990"/>
    </location>
</feature>
<evidence type="ECO:0000256" key="7">
    <source>
        <dbReference type="ARBA" id="ARBA00022989"/>
    </source>
</evidence>
<reference evidence="17 18" key="1">
    <citation type="submission" date="2014-08" db="EMBL/GenBank/DDBJ databases">
        <authorList>
            <person name="Sibley D."/>
            <person name="Venepally P."/>
            <person name="Karamycheva S."/>
            <person name="Hadjithomas M."/>
            <person name="Khan A."/>
            <person name="Brunk B."/>
            <person name="Roos D."/>
            <person name="Caler E."/>
            <person name="Lorenzi H."/>
        </authorList>
    </citation>
    <scope>NUCLEOTIDE SEQUENCE [LARGE SCALE GENOMIC DNA]</scope>
    <source>
        <strain evidence="17 18">VAND</strain>
    </source>
</reference>
<feature type="compositionally biased region" description="Low complexity" evidence="12">
    <location>
        <begin position="2059"/>
        <end position="2071"/>
    </location>
</feature>
<feature type="region of interest" description="Disordered" evidence="12">
    <location>
        <begin position="124"/>
        <end position="152"/>
    </location>
</feature>
<accession>A0A086QGA9</accession>
<keyword evidence="3" id="KW-0633">Potassium transport</keyword>
<dbReference type="SUPFAM" id="SSF81324">
    <property type="entry name" value="Voltage-gated potassium channels"/>
    <property type="match status" value="1"/>
</dbReference>
<dbReference type="InterPro" id="IPR003929">
    <property type="entry name" value="K_chnl_BK_asu"/>
</dbReference>
<feature type="region of interest" description="Disordered" evidence="12">
    <location>
        <begin position="2521"/>
        <end position="2561"/>
    </location>
</feature>
<evidence type="ECO:0000259" key="14">
    <source>
        <dbReference type="Pfam" id="PF03493"/>
    </source>
</evidence>
<evidence type="ECO:0000256" key="8">
    <source>
        <dbReference type="ARBA" id="ARBA00023065"/>
    </source>
</evidence>
<dbReference type="PANTHER" id="PTHR10027:SF10">
    <property type="entry name" value="SLOWPOKE 2, ISOFORM D"/>
    <property type="match status" value="1"/>
</dbReference>
<feature type="compositionally biased region" description="Basic and acidic residues" evidence="12">
    <location>
        <begin position="2671"/>
        <end position="2680"/>
    </location>
</feature>
<dbReference type="Proteomes" id="UP000028840">
    <property type="component" value="Unassembled WGS sequence"/>
</dbReference>
<keyword evidence="6" id="KW-0630">Potassium</keyword>
<feature type="domain" description="Potassium channel" evidence="15">
    <location>
        <begin position="1138"/>
        <end position="1215"/>
    </location>
</feature>
<dbReference type="InterPro" id="IPR003148">
    <property type="entry name" value="RCK_N"/>
</dbReference>
<feature type="compositionally biased region" description="Basic and acidic residues" evidence="12">
    <location>
        <begin position="804"/>
        <end position="814"/>
    </location>
</feature>
<evidence type="ECO:0000259" key="15">
    <source>
        <dbReference type="Pfam" id="PF07885"/>
    </source>
</evidence>
<evidence type="ECO:0000313" key="17">
    <source>
        <dbReference type="EMBL" id="KFH11641.1"/>
    </source>
</evidence>
<feature type="region of interest" description="Disordered" evidence="12">
    <location>
        <begin position="1773"/>
        <end position="1804"/>
    </location>
</feature>
<feature type="transmembrane region" description="Helical" evidence="13">
    <location>
        <begin position="1187"/>
        <end position="1206"/>
    </location>
</feature>
<keyword evidence="7 13" id="KW-1133">Transmembrane helix</keyword>
<dbReference type="InterPro" id="IPR013099">
    <property type="entry name" value="K_chnl_dom"/>
</dbReference>
<feature type="compositionally biased region" description="Low complexity" evidence="12">
    <location>
        <begin position="2404"/>
        <end position="2416"/>
    </location>
</feature>
<feature type="compositionally biased region" description="Polar residues" evidence="12">
    <location>
        <begin position="355"/>
        <end position="366"/>
    </location>
</feature>
<feature type="region of interest" description="Disordered" evidence="12">
    <location>
        <begin position="799"/>
        <end position="821"/>
    </location>
</feature>
<feature type="compositionally biased region" description="Low complexity" evidence="12">
    <location>
        <begin position="15"/>
        <end position="29"/>
    </location>
</feature>
<feature type="compositionally biased region" description="Polar residues" evidence="12">
    <location>
        <begin position="263"/>
        <end position="273"/>
    </location>
</feature>
<keyword evidence="2" id="KW-0813">Transport</keyword>
<evidence type="ECO:0000256" key="2">
    <source>
        <dbReference type="ARBA" id="ARBA00022448"/>
    </source>
</evidence>
<evidence type="ECO:0000256" key="1">
    <source>
        <dbReference type="ARBA" id="ARBA00004141"/>
    </source>
</evidence>
<feature type="domain" description="Calcium-activated potassium channel BK alpha subunit" evidence="14">
    <location>
        <begin position="1385"/>
        <end position="1492"/>
    </location>
</feature>
<feature type="compositionally biased region" description="Basic and acidic residues" evidence="12">
    <location>
        <begin position="2312"/>
        <end position="2322"/>
    </location>
</feature>
<evidence type="ECO:0000256" key="4">
    <source>
        <dbReference type="ARBA" id="ARBA00022692"/>
    </source>
</evidence>
<gene>
    <name evidence="17" type="ORF">TGVAND_273380</name>
</gene>
<name>A0A086QGA9_TOXGO</name>
<proteinExistence type="predicted"/>
<feature type="compositionally biased region" description="Basic and acidic residues" evidence="12">
    <location>
        <begin position="2009"/>
        <end position="2025"/>
    </location>
</feature>
<dbReference type="GO" id="GO:0016020">
    <property type="term" value="C:membrane"/>
    <property type="evidence" value="ECO:0007669"/>
    <property type="project" value="UniProtKB-SubCell"/>
</dbReference>
<dbReference type="InterPro" id="IPR047871">
    <property type="entry name" value="K_chnl_Slo-like"/>
</dbReference>
<feature type="compositionally biased region" description="Low complexity" evidence="12">
    <location>
        <begin position="2483"/>
        <end position="2494"/>
    </location>
</feature>
<keyword evidence="9 13" id="KW-0472">Membrane</keyword>
<sequence>MESPKRESSRPPGNPGAVQVPVSSSSGPGYPTSAFSDAVTHQGEFAGPPPFFHSPPTRAESRRGAAPSQPALSPSGFAGLHAPPGPPPSAVSSASPQDGASGFAASRVGDGGSFVKRSKSTFVQGAPLSGSGGPGGELELLEQPPRPQAPQQSPFAVDIDLFEMPDIKKRGRRRRVLQLLWTHGLFCLGRLLVFAFAFFLIYCTIADLGRYRWLSLVVAIPIELVMLVLCQLLLKLPAWKRYFERMITEKLLHFSHQIEQQQIGPQHMQSSRLPSEPTPGGGVDGDDGPAKGQQAGEDGDETGKKPTENGHSRVHFRRGVSHWGSKLTVNVEDEHGEQSSTSDADLVERSRYSRSRATGSDTSNRLHSAPDGSHAPVLDRLGRASTVSAPERDGRGGATEGSKPDGSPSRSRKGSKGGGKSPHHESDATSESSTPWRRLFRRTKVARLERGRTMDAGAHPGKAQGTAGRVGSLPTLESEKGRCNMQPCKGRADRFQASSVGDVRAEAGLEGENLRAPGKVPWNGEQPLYAGGASERQGDASRDLRHEGSSGGSAPRGCYELPHSAAVDPSVAPVPQVGRRSVTPMARLPGRAFSPGTPVATYRGRSVGHRDSPYLSRFASDDLSNLWITYRNRPPATRGPNLRTLAGAPPVSGRLYLNYYSQGRPGRYRQVRGAWGTEGRLPGSGPDASGRYGTGTHLKGVTSCVDLRMATEPMGKDPLPEMARWSTADGHAEERTDSECRPARVADLFRLRSVSRGVGQWPRSGGDALQCRRNWGPLRLPQRFGSGVNGREDMNYILEDPDDEMHSDGSDRNTTRLRRRSTLPWPGAHPLLDDQDRHSLFGVPVGRGYSLGGAESLLRHRRAGSGSRRHHDWTSRIRLLMLDEDDSLVDEQSLYEVDEMDAPGAEDNEGRYLKGKAVPRTRREALAAWWQDQKDCCLLCFRCMLVVFDSLAGPAVGSSAFLLAVLLRTMAWCAVWVWASTLMTREPENKDLFAWEFDRLPQAYYLVESTFLWMVTFDYCAGLFNAPRKLQFVLSPYSIVDLLTMPMTSFIVNCFVDDQQLGLAAPDGPWAADGSEYAAPAKRHSQLHAATHDQFPWLLLFGWLRFLRLVKTEHVLSRCFPHLSVVKLRILSIVVSWLMIVLTFAGGMFVLEAPEPHINYTNVYDFCFYAIVTVMTVGYGDFVPRSAAGRALAIITIISTFAFLPGEVQRLMEALREPRTMVGSPPAPGDDYLCMVGPIQPRQLAVICREIARAFPGSVQAILVITPLPVSAYDDICFFSLSVCIRGGVRGEPLPSNIRSYCSNARAVFIFSNTRAYQRSPGDPGGPPGPSWIEGVETREQEEDHMTLLRFMGVRTVCFPVRPINVQLIHDHRKALVKEMGAYSTLCINEVKMKLLGKSCADCPGFVSMIANWFTFWRASEETTGIAWAASRAKAAAAASMRPTRKTDFQHYADGAVYNIYRMEFPECMLGVHYKLLTRLLYTHYEVFLIGIIAITKEIWINPFRYFVGEELVNGYTTWPFAGIVLAPSLETVVKLSTLRELPVKVPRAPCFSGPAGSPSGYHGGSACTARSTLLAREGQAAKRMWTAARSHVAEGVKQGIRATEKARATLRGGDHPDPFATNSANDADPRGGDAPVSGDGLAPSRAGSGQPGAHGGSVAGDFYSSPAGTSSHCGFPGQASPGPSPSFSSASCFGSSYALPASACGAAGASGAAPSALGVNSTSATGFAASPGGFGGVSPSPGPLCAHHRRQLAGGSASACESFASAPAAQASPVGFSASPYKPETTHGSPSPGSGASDFGAAARGDRPKAGACVMCQNEAKGFSFDSMALSQQSLPGHSFAFSYGCDLHGSRRPAFGGIIQTQSVAEARRTIFAKPGNPVILACGWPRGLRIFVQTLLANGSYNVVILSPHCPATVGPTDFAAYTTSCAYVRGSALSTTDLLRAGALQAKNCAVFSTLHVAWKADVSAARLDTQALLVRKTIQALFRAFPVKNQDQAMAAAAAGAAESDAHFQESGEHPDDFDRQPPPGPAERPAPRLHAGEAPYQGPGGPKLGGLSGAALPGPGTEPGVPGTPPRRMTDGDWGTMAGKSKALASRHSGVESEGLPRSAASQGSVVGGCSAAASGETLREPIPDSVRDTRANDLPAHVLQPVAHHTAPAAACWEEQETTGTVRYCPRQGTEGSASELEEGGAGGASWTSGLQAAKHREVRIKVSASERAHGDGPPRQGGEPTQVIGGPAQVHGSRLQSEEVCLVSPRSEFLSSLSFPPRCFSPVYSPAESDSVEESPESWARCGPVPEPAHRLPRLTTRLHSVELMERRSSEGSPHSRTRPSPYSLHSPSRVRDLLRDSRTPLVTPRSRSVSRDDAGNSSRFATAPWHLAPPPALAVPPGDEGNLPLSPQATSNVSGVSVPPSASGREDSPVAAKPGSKESLSPGANERNEEQWKHQSALQHELEQLLEDQSFQSQLRQQPNPPQSNVNLRPAGAYPYGPHAATSARAPPTGPLDPALASSVSLRLPVCAPGPASGTPPGAGGSVPAGQAPGAGGLAQPQTGDADATFFPLASFPSPANPVAPFPVVPSASSTFETSGGGGSRPGSSADPSGEKNDGRGWCIVPSEYVRGGPQAPAMMATGKGSTGSVGMSPNAVETQAHNGDLEDRTKGGGPTRCWMPQREREGEKGHAGVGSRPYQYPPPHSPSGISDAGDLVQQRSGADGAFLHGDGGGGASGGGTADAGEGGWSARDAGEMKTFLDEKARKEPGIFLDLKEGSFLEYCDNSMVMNEAFVYERIDSYRRLWVHDKKEMTAAYLGSLLFASGHACVEDMFYGLMAHTLPVSKYAVDASVIDYLVEDRKGFVSEQKRLQRALTRYAGGPNSLSSPSTSPTPSPLGLEAVPPMFVGVPFKRLFEHLIKLEKKIAIGIYRQYRVTTDYAGHRRPKKLVLCCPSPHLRLTAFDKVYVLRPSSTDALRQPRAFL</sequence>
<comment type="catalytic activity">
    <reaction evidence="11">
        <text>K(+)(in) = K(+)(out)</text>
        <dbReference type="Rhea" id="RHEA:29463"/>
        <dbReference type="ChEBI" id="CHEBI:29103"/>
    </reaction>
</comment>
<feature type="region of interest" description="Disordered" evidence="12">
    <location>
        <begin position="2001"/>
        <end position="2122"/>
    </location>
</feature>
<feature type="region of interest" description="Disordered" evidence="12">
    <location>
        <begin position="1"/>
        <end position="106"/>
    </location>
</feature>
<evidence type="ECO:0000256" key="10">
    <source>
        <dbReference type="ARBA" id="ARBA00023303"/>
    </source>
</evidence>
<feature type="region of interest" description="Disordered" evidence="12">
    <location>
        <begin position="2582"/>
        <end position="2610"/>
    </location>
</feature>
<feature type="region of interest" description="Disordered" evidence="12">
    <location>
        <begin position="516"/>
        <end position="557"/>
    </location>
</feature>
<feature type="region of interest" description="Disordered" evidence="12">
    <location>
        <begin position="1610"/>
        <end position="1662"/>
    </location>
</feature>
<keyword evidence="4 13" id="KW-0812">Transmembrane</keyword>
<feature type="transmembrane region" description="Helical" evidence="13">
    <location>
        <begin position="1163"/>
        <end position="1180"/>
    </location>
</feature>
<dbReference type="VEuPathDB" id="ToxoDB:TGVAND_273380"/>
<feature type="compositionally biased region" description="Gly residues" evidence="12">
    <location>
        <begin position="1650"/>
        <end position="1659"/>
    </location>
</feature>
<keyword evidence="10" id="KW-0407">Ion channel</keyword>
<comment type="subcellular location">
    <subcellularLocation>
        <location evidence="1">Membrane</location>
        <topology evidence="1">Multi-pass membrane protein</topology>
    </subcellularLocation>
</comment>
<feature type="compositionally biased region" description="Polar residues" evidence="12">
    <location>
        <begin position="2464"/>
        <end position="2480"/>
    </location>
</feature>
<feature type="region of interest" description="Disordered" evidence="12">
    <location>
        <begin position="2287"/>
        <end position="2449"/>
    </location>
</feature>
<reference evidence="17 18" key="2">
    <citation type="journal article" date="2015" name="Eukaryot. Cell">
        <title>Genetic mapping reveals that sinefungin resistance in Toxoplasma gondii is controlled by a putative amino acid transporter locus that can be used as a negative selectable marker.</title>
        <authorList>
            <person name="Behnke M.S."/>
            <person name="Khan A."/>
            <person name="Sibley L.D."/>
        </authorList>
    </citation>
    <scope>NUCLEOTIDE SEQUENCE [LARGE SCALE GENOMIC DNA]</scope>
    <source>
        <strain evidence="17 18">VAND</strain>
    </source>
</reference>
<evidence type="ECO:0000313" key="18">
    <source>
        <dbReference type="Proteomes" id="UP000028840"/>
    </source>
</evidence>
<evidence type="ECO:0000256" key="12">
    <source>
        <dbReference type="SAM" id="MobiDB-lite"/>
    </source>
</evidence>
<feature type="transmembrane region" description="Helical" evidence="13">
    <location>
        <begin position="1130"/>
        <end position="1151"/>
    </location>
</feature>
<feature type="region of interest" description="Disordered" evidence="12">
    <location>
        <begin position="2632"/>
        <end position="2737"/>
    </location>
</feature>
<feature type="compositionally biased region" description="Gly residues" evidence="12">
    <location>
        <begin position="2048"/>
        <end position="2058"/>
    </location>
</feature>
<dbReference type="EMBL" id="AEYJ02000256">
    <property type="protein sequence ID" value="KFH11641.1"/>
    <property type="molecule type" value="Genomic_DNA"/>
</dbReference>
<feature type="transmembrane region" description="Helical" evidence="13">
    <location>
        <begin position="179"/>
        <end position="201"/>
    </location>
</feature>
<dbReference type="PANTHER" id="PTHR10027">
    <property type="entry name" value="CALCIUM-ACTIVATED POTASSIUM CHANNEL ALPHA CHAIN"/>
    <property type="match status" value="1"/>
</dbReference>
<feature type="region of interest" description="Disordered" evidence="12">
    <location>
        <begin position="2182"/>
        <end position="2204"/>
    </location>
</feature>
<dbReference type="Pfam" id="PF07885">
    <property type="entry name" value="Ion_trans_2"/>
    <property type="match status" value="1"/>
</dbReference>
<evidence type="ECO:0000256" key="5">
    <source>
        <dbReference type="ARBA" id="ARBA00022826"/>
    </source>
</evidence>
<evidence type="ECO:0000256" key="9">
    <source>
        <dbReference type="ARBA" id="ARBA00023136"/>
    </source>
</evidence>
<feature type="compositionally biased region" description="Basic and acidic residues" evidence="12">
    <location>
        <begin position="301"/>
        <end position="311"/>
    </location>
</feature>
<feature type="compositionally biased region" description="Low complexity" evidence="12">
    <location>
        <begin position="137"/>
        <end position="152"/>
    </location>
</feature>
<organism evidence="17 18">
    <name type="scientific">Toxoplasma gondii VAND</name>
    <dbReference type="NCBI Taxonomy" id="933077"/>
    <lineage>
        <taxon>Eukaryota</taxon>
        <taxon>Sar</taxon>
        <taxon>Alveolata</taxon>
        <taxon>Apicomplexa</taxon>
        <taxon>Conoidasida</taxon>
        <taxon>Coccidia</taxon>
        <taxon>Eucoccidiorida</taxon>
        <taxon>Eimeriorina</taxon>
        <taxon>Sarcocystidae</taxon>
        <taxon>Toxoplasma</taxon>
    </lineage>
</organism>
<feature type="compositionally biased region" description="Polar residues" evidence="12">
    <location>
        <begin position="2323"/>
        <end position="2339"/>
    </location>
</feature>
<feature type="compositionally biased region" description="Basic and acidic residues" evidence="12">
    <location>
        <begin position="2342"/>
        <end position="2351"/>
    </location>
</feature>